<comment type="caution">
    <text evidence="1">The sequence shown here is derived from an EMBL/GenBank/DDBJ whole genome shotgun (WGS) entry which is preliminary data.</text>
</comment>
<reference evidence="1 2" key="1">
    <citation type="journal article" date="2023" name="Sci. Data">
        <title>Genome assembly of the Korean intertidal mud-creeper Batillaria attramentaria.</title>
        <authorList>
            <person name="Patra A.K."/>
            <person name="Ho P.T."/>
            <person name="Jun S."/>
            <person name="Lee S.J."/>
            <person name="Kim Y."/>
            <person name="Won Y.J."/>
        </authorList>
    </citation>
    <scope>NUCLEOTIDE SEQUENCE [LARGE SCALE GENOMIC DNA]</scope>
    <source>
        <strain evidence="1">Wonlab-2016</strain>
    </source>
</reference>
<protein>
    <submittedName>
        <fullName evidence="1">Uncharacterized protein</fullName>
    </submittedName>
</protein>
<gene>
    <name evidence="1" type="ORF">BaRGS_00004443</name>
</gene>
<name>A0ABD0LWW8_9CAEN</name>
<dbReference type="EMBL" id="JACVVK020000016">
    <property type="protein sequence ID" value="KAK7504139.1"/>
    <property type="molecule type" value="Genomic_DNA"/>
</dbReference>
<accession>A0ABD0LWW8</accession>
<organism evidence="1 2">
    <name type="scientific">Batillaria attramentaria</name>
    <dbReference type="NCBI Taxonomy" id="370345"/>
    <lineage>
        <taxon>Eukaryota</taxon>
        <taxon>Metazoa</taxon>
        <taxon>Spiralia</taxon>
        <taxon>Lophotrochozoa</taxon>
        <taxon>Mollusca</taxon>
        <taxon>Gastropoda</taxon>
        <taxon>Caenogastropoda</taxon>
        <taxon>Sorbeoconcha</taxon>
        <taxon>Cerithioidea</taxon>
        <taxon>Batillariidae</taxon>
        <taxon>Batillaria</taxon>
    </lineage>
</organism>
<dbReference type="Proteomes" id="UP001519460">
    <property type="component" value="Unassembled WGS sequence"/>
</dbReference>
<proteinExistence type="predicted"/>
<evidence type="ECO:0000313" key="2">
    <source>
        <dbReference type="Proteomes" id="UP001519460"/>
    </source>
</evidence>
<sequence length="68" mass="7764">MLSFQMEWQKVSLTQSVWDLAYSMGMPHCADYKGSSKLQEDPTVAARRLLQNMDLLNLKRQEVMGVAS</sequence>
<dbReference type="AlphaFoldDB" id="A0ABD0LWW8"/>
<keyword evidence="2" id="KW-1185">Reference proteome</keyword>
<evidence type="ECO:0000313" key="1">
    <source>
        <dbReference type="EMBL" id="KAK7504139.1"/>
    </source>
</evidence>